<proteinExistence type="inferred from homology"/>
<dbReference type="PRINTS" id="PR00080">
    <property type="entry name" value="SDRFAMILY"/>
</dbReference>
<dbReference type="Gene3D" id="3.40.50.720">
    <property type="entry name" value="NAD(P)-binding Rossmann-like Domain"/>
    <property type="match status" value="1"/>
</dbReference>
<dbReference type="SUPFAM" id="SSF51735">
    <property type="entry name" value="NAD(P)-binding Rossmann-fold domains"/>
    <property type="match status" value="1"/>
</dbReference>
<dbReference type="RefSeq" id="WP_141322047.1">
    <property type="nucleotide sequence ID" value="NZ_BJLP01000057.1"/>
</dbReference>
<dbReference type="InterPro" id="IPR002347">
    <property type="entry name" value="SDR_fam"/>
</dbReference>
<evidence type="ECO:0000313" key="5">
    <source>
        <dbReference type="Proteomes" id="UP000315842"/>
    </source>
</evidence>
<dbReference type="InterPro" id="IPR036291">
    <property type="entry name" value="NAD(P)-bd_dom_sf"/>
</dbReference>
<dbReference type="AlphaFoldDB" id="A0A4Y3KEH4"/>
<keyword evidence="5" id="KW-1185">Reference proteome</keyword>
<feature type="domain" description="Ketoreductase" evidence="3">
    <location>
        <begin position="3"/>
        <end position="187"/>
    </location>
</feature>
<keyword evidence="2" id="KW-0560">Oxidoreductase</keyword>
<gene>
    <name evidence="4" type="ORF">CUD01_27970</name>
</gene>
<dbReference type="InterPro" id="IPR057326">
    <property type="entry name" value="KR_dom"/>
</dbReference>
<dbReference type="GO" id="GO:0016491">
    <property type="term" value="F:oxidoreductase activity"/>
    <property type="evidence" value="ECO:0007669"/>
    <property type="project" value="UniProtKB-KW"/>
</dbReference>
<evidence type="ECO:0000259" key="3">
    <source>
        <dbReference type="SMART" id="SM00822"/>
    </source>
</evidence>
<accession>A0A4Y3KEH4</accession>
<evidence type="ECO:0000313" key="4">
    <source>
        <dbReference type="EMBL" id="GEA82353.1"/>
    </source>
</evidence>
<reference evidence="4 5" key="1">
    <citation type="submission" date="2019-06" db="EMBL/GenBank/DDBJ databases">
        <title>Whole genome shotgun sequence of Cellulomonas uda NBRC 3747.</title>
        <authorList>
            <person name="Hosoyama A."/>
            <person name="Uohara A."/>
            <person name="Ohji S."/>
            <person name="Ichikawa N."/>
        </authorList>
    </citation>
    <scope>NUCLEOTIDE SEQUENCE [LARGE SCALE GENOMIC DNA]</scope>
    <source>
        <strain evidence="4 5">NBRC 3747</strain>
    </source>
</reference>
<dbReference type="Pfam" id="PF13561">
    <property type="entry name" value="adh_short_C2"/>
    <property type="match status" value="1"/>
</dbReference>
<evidence type="ECO:0000256" key="2">
    <source>
        <dbReference type="ARBA" id="ARBA00023002"/>
    </source>
</evidence>
<name>A0A4Y3KEH4_CELUD</name>
<dbReference type="PANTHER" id="PTHR43639">
    <property type="entry name" value="OXIDOREDUCTASE, SHORT-CHAIN DEHYDROGENASE/REDUCTASE FAMILY (AFU_ORTHOLOGUE AFUA_5G02870)"/>
    <property type="match status" value="1"/>
</dbReference>
<dbReference type="PRINTS" id="PR00081">
    <property type="entry name" value="GDHRDH"/>
</dbReference>
<dbReference type="SMART" id="SM00822">
    <property type="entry name" value="PKS_KR"/>
    <property type="match status" value="1"/>
</dbReference>
<comment type="caution">
    <text evidence="4">The sequence shown here is derived from an EMBL/GenBank/DDBJ whole genome shotgun (WGS) entry which is preliminary data.</text>
</comment>
<dbReference type="Proteomes" id="UP000315842">
    <property type="component" value="Unassembled WGS sequence"/>
</dbReference>
<dbReference type="PANTHER" id="PTHR43639:SF1">
    <property type="entry name" value="SHORT-CHAIN DEHYDROGENASE_REDUCTASE FAMILY PROTEIN"/>
    <property type="match status" value="1"/>
</dbReference>
<comment type="similarity">
    <text evidence="1">Belongs to the short-chain dehydrogenases/reductases (SDR) family.</text>
</comment>
<sequence>MTRTALVTGGSRGLGRATALALAADGTDVVVTYVHGAAAADEVVAKIHAAGGRAAALALDTSAPETFAAFVDALRGVLAGWGAPGLHVLVNNAGVAAHTPLGGTTAAAVDELYAIHVRGPVLLTQEVAPLLADGGHVLNVSIGLTRFVGAPGYSVYAAMKGAVEVWTRYLAKELGPRRIAVNAIAPGATATDFGGGVIRDDERYRAMIAGGSAMGRVGEPDDIGRAAAAIVSSSLSWVTGQRIEASGGQLL</sequence>
<protein>
    <submittedName>
        <fullName evidence="4">3-oxoacyl-ACP reductase</fullName>
    </submittedName>
</protein>
<organism evidence="4 5">
    <name type="scientific">Cellulomonas uda</name>
    <dbReference type="NCBI Taxonomy" id="1714"/>
    <lineage>
        <taxon>Bacteria</taxon>
        <taxon>Bacillati</taxon>
        <taxon>Actinomycetota</taxon>
        <taxon>Actinomycetes</taxon>
        <taxon>Micrococcales</taxon>
        <taxon>Cellulomonadaceae</taxon>
        <taxon>Cellulomonas</taxon>
    </lineage>
</organism>
<dbReference type="EMBL" id="BJLP01000057">
    <property type="protein sequence ID" value="GEA82353.1"/>
    <property type="molecule type" value="Genomic_DNA"/>
</dbReference>
<evidence type="ECO:0000256" key="1">
    <source>
        <dbReference type="ARBA" id="ARBA00006484"/>
    </source>
</evidence>